<protein>
    <recommendedName>
        <fullName evidence="3">XRE family transcriptional regulator</fullName>
    </recommendedName>
</protein>
<dbReference type="RefSeq" id="WP_257099605.1">
    <property type="nucleotide sequence ID" value="NZ_JANILD010000009.1"/>
</dbReference>
<dbReference type="EMBL" id="JANILD010000009">
    <property type="protein sequence ID" value="MCQ9304952.1"/>
    <property type="molecule type" value="Genomic_DNA"/>
</dbReference>
<accession>A0AAW5LRX9</accession>
<sequence length="285" mass="34204">MINLDKYQAVYDIYGLTNNQIEMNTGLTEKEFNEYFSNEKTISLEAIKNFEHLYGIDYKFLNTASFIREDYGIINNSLDEPILAKELNYLKYIHYFYSSLIDLVVIPDYEVYLSDISKYYRKLKIQGWNSFKIAKNMRNFLQDTFESKKLDVILEKLGVRIVKRSLLRYGIKSYHVWIEDIPYIVVDKHINNKRYHIAKEFMHILVPKTLTEEENHFLADSFHIYFELYRDSNSLAEVITLLSEDNPNFLKDFMLQHELNIDFFNKLFELHPSTIKYFKSQKVYE</sequence>
<dbReference type="AlphaFoldDB" id="A0AAW5LRX9"/>
<gene>
    <name evidence="1" type="ORF">NQ032_15180</name>
</gene>
<reference evidence="1" key="1">
    <citation type="submission" date="2022-07" db="EMBL/GenBank/DDBJ databases">
        <title>Bacterial species isolated from the porcine tonsil microbiota.</title>
        <authorList>
            <person name="Oliveira I.M.F."/>
        </authorList>
    </citation>
    <scope>NUCLEOTIDE SEQUENCE</scope>
    <source>
        <strain evidence="1">8QC2O2</strain>
    </source>
</reference>
<comment type="caution">
    <text evidence="1">The sequence shown here is derived from an EMBL/GenBank/DDBJ whole genome shotgun (WGS) entry which is preliminary data.</text>
</comment>
<evidence type="ECO:0008006" key="3">
    <source>
        <dbReference type="Google" id="ProtNLM"/>
    </source>
</evidence>
<dbReference type="Proteomes" id="UP001204068">
    <property type="component" value="Unassembled WGS sequence"/>
</dbReference>
<evidence type="ECO:0000313" key="1">
    <source>
        <dbReference type="EMBL" id="MCQ9304952.1"/>
    </source>
</evidence>
<evidence type="ECO:0000313" key="2">
    <source>
        <dbReference type="Proteomes" id="UP001204068"/>
    </source>
</evidence>
<proteinExistence type="predicted"/>
<name>A0AAW5LRX9_MAMSC</name>
<organism evidence="1 2">
    <name type="scientific">Mammaliicoccus sciuri</name>
    <name type="common">Staphylococcus sciuri</name>
    <dbReference type="NCBI Taxonomy" id="1296"/>
    <lineage>
        <taxon>Bacteria</taxon>
        <taxon>Bacillati</taxon>
        <taxon>Bacillota</taxon>
        <taxon>Bacilli</taxon>
        <taxon>Bacillales</taxon>
        <taxon>Staphylococcaceae</taxon>
        <taxon>Mammaliicoccus</taxon>
    </lineage>
</organism>